<sequence length="110" mass="12825">MGLITTIGDEDTCCWHVGSVITLKSIDGDSVIRIFRYVWKSNNVSEIVELRPNFFLINPTFAGVKAMILKRRPWVVHDDLFSIEAYNQEWCADEYDFTHMVNWTRSSSYL</sequence>
<protein>
    <recommendedName>
        <fullName evidence="3">DUF223 domain-containing protein</fullName>
    </recommendedName>
</protein>
<proteinExistence type="predicted"/>
<evidence type="ECO:0000313" key="2">
    <source>
        <dbReference type="Proteomes" id="UP001472677"/>
    </source>
</evidence>
<reference evidence="1 2" key="1">
    <citation type="journal article" date="2024" name="G3 (Bethesda)">
        <title>Genome assembly of Hibiscus sabdariffa L. provides insights into metabolisms of medicinal natural products.</title>
        <authorList>
            <person name="Kim T."/>
        </authorList>
    </citation>
    <scope>NUCLEOTIDE SEQUENCE [LARGE SCALE GENOMIC DNA]</scope>
    <source>
        <strain evidence="1">TK-2024</strain>
        <tissue evidence="1">Old leaves</tissue>
    </source>
</reference>
<evidence type="ECO:0000313" key="1">
    <source>
        <dbReference type="EMBL" id="KAK8564617.1"/>
    </source>
</evidence>
<name>A0ABR2EU30_9ROSI</name>
<evidence type="ECO:0008006" key="3">
    <source>
        <dbReference type="Google" id="ProtNLM"/>
    </source>
</evidence>
<keyword evidence="2" id="KW-1185">Reference proteome</keyword>
<dbReference type="Proteomes" id="UP001472677">
    <property type="component" value="Unassembled WGS sequence"/>
</dbReference>
<comment type="caution">
    <text evidence="1">The sequence shown here is derived from an EMBL/GenBank/DDBJ whole genome shotgun (WGS) entry which is preliminary data.</text>
</comment>
<accession>A0ABR2EU30</accession>
<dbReference type="EMBL" id="JBBPBM010000010">
    <property type="protein sequence ID" value="KAK8564617.1"/>
    <property type="molecule type" value="Genomic_DNA"/>
</dbReference>
<gene>
    <name evidence="1" type="ORF">V6N12_058200</name>
</gene>
<organism evidence="1 2">
    <name type="scientific">Hibiscus sabdariffa</name>
    <name type="common">roselle</name>
    <dbReference type="NCBI Taxonomy" id="183260"/>
    <lineage>
        <taxon>Eukaryota</taxon>
        <taxon>Viridiplantae</taxon>
        <taxon>Streptophyta</taxon>
        <taxon>Embryophyta</taxon>
        <taxon>Tracheophyta</taxon>
        <taxon>Spermatophyta</taxon>
        <taxon>Magnoliopsida</taxon>
        <taxon>eudicotyledons</taxon>
        <taxon>Gunneridae</taxon>
        <taxon>Pentapetalae</taxon>
        <taxon>rosids</taxon>
        <taxon>malvids</taxon>
        <taxon>Malvales</taxon>
        <taxon>Malvaceae</taxon>
        <taxon>Malvoideae</taxon>
        <taxon>Hibiscus</taxon>
    </lineage>
</organism>